<keyword evidence="4" id="KW-0456">Lyase</keyword>
<gene>
    <name evidence="7" type="ORF">Q7514_22935</name>
</gene>
<dbReference type="InterPro" id="IPR004839">
    <property type="entry name" value="Aminotransferase_I/II_large"/>
</dbReference>
<evidence type="ECO:0000256" key="4">
    <source>
        <dbReference type="ARBA" id="ARBA00023239"/>
    </source>
</evidence>
<accession>A0ABU7LFP5</accession>
<evidence type="ECO:0000256" key="2">
    <source>
        <dbReference type="ARBA" id="ARBA00012224"/>
    </source>
</evidence>
<dbReference type="InterPro" id="IPR015422">
    <property type="entry name" value="PyrdxlP-dep_Trfase_small"/>
</dbReference>
<dbReference type="Pfam" id="PF00155">
    <property type="entry name" value="Aminotran_1_2"/>
    <property type="match status" value="1"/>
</dbReference>
<comment type="caution">
    <text evidence="7">The sequence shown here is derived from an EMBL/GenBank/DDBJ whole genome shotgun (WGS) entry which is preliminary data.</text>
</comment>
<comment type="cofactor">
    <cofactor evidence="1">
        <name>pyridoxal 5'-phosphate</name>
        <dbReference type="ChEBI" id="CHEBI:597326"/>
    </cofactor>
</comment>
<organism evidence="7 8">
    <name type="scientific">Rhodococcus artemisiae</name>
    <dbReference type="NCBI Taxonomy" id="714159"/>
    <lineage>
        <taxon>Bacteria</taxon>
        <taxon>Bacillati</taxon>
        <taxon>Actinomycetota</taxon>
        <taxon>Actinomycetes</taxon>
        <taxon>Mycobacteriales</taxon>
        <taxon>Nocardiaceae</taxon>
        <taxon>Rhodococcus</taxon>
    </lineage>
</organism>
<dbReference type="SUPFAM" id="SSF53383">
    <property type="entry name" value="PLP-dependent transferases"/>
    <property type="match status" value="1"/>
</dbReference>
<dbReference type="CDD" id="cd00609">
    <property type="entry name" value="AAT_like"/>
    <property type="match status" value="1"/>
</dbReference>
<keyword evidence="3" id="KW-0663">Pyridoxal phosphate</keyword>
<dbReference type="InterPro" id="IPR015421">
    <property type="entry name" value="PyrdxlP-dep_Trfase_major"/>
</dbReference>
<dbReference type="PANTHER" id="PTHR43525:SF2">
    <property type="entry name" value="CYSTATHIONINE BETA-LYASE-RELATED"/>
    <property type="match status" value="1"/>
</dbReference>
<dbReference type="Gene3D" id="3.90.1150.10">
    <property type="entry name" value="Aspartate Aminotransferase, domain 1"/>
    <property type="match status" value="1"/>
</dbReference>
<dbReference type="InterPro" id="IPR015424">
    <property type="entry name" value="PyrdxlP-dep_Trfase"/>
</dbReference>
<protein>
    <recommendedName>
        <fullName evidence="2">cysteine-S-conjugate beta-lyase</fullName>
        <ecNumber evidence="2">4.4.1.13</ecNumber>
    </recommendedName>
</protein>
<dbReference type="GO" id="GO:0008483">
    <property type="term" value="F:transaminase activity"/>
    <property type="evidence" value="ECO:0007669"/>
    <property type="project" value="UniProtKB-KW"/>
</dbReference>
<dbReference type="Proteomes" id="UP001336020">
    <property type="component" value="Unassembled WGS sequence"/>
</dbReference>
<proteinExistence type="inferred from homology"/>
<reference evidence="7 8" key="1">
    <citation type="submission" date="2023-07" db="EMBL/GenBank/DDBJ databases">
        <authorList>
            <person name="Girao M."/>
            <person name="Carvalho M.F."/>
        </authorList>
    </citation>
    <scope>NUCLEOTIDE SEQUENCE [LARGE SCALE GENOMIC DNA]</scope>
    <source>
        <strain evidence="7 8">YIM65754</strain>
    </source>
</reference>
<keyword evidence="7" id="KW-0032">Aminotransferase</keyword>
<dbReference type="PANTHER" id="PTHR43525">
    <property type="entry name" value="PROTEIN MALY"/>
    <property type="match status" value="1"/>
</dbReference>
<dbReference type="EC" id="4.4.1.13" evidence="2"/>
<evidence type="ECO:0000313" key="8">
    <source>
        <dbReference type="Proteomes" id="UP001336020"/>
    </source>
</evidence>
<dbReference type="InterPro" id="IPR051798">
    <property type="entry name" value="Class-II_PLP-Dep_Aminotrans"/>
</dbReference>
<evidence type="ECO:0000256" key="1">
    <source>
        <dbReference type="ARBA" id="ARBA00001933"/>
    </source>
</evidence>
<dbReference type="RefSeq" id="WP_330135568.1">
    <property type="nucleotide sequence ID" value="NZ_JAUTXY010000012.1"/>
</dbReference>
<evidence type="ECO:0000259" key="6">
    <source>
        <dbReference type="Pfam" id="PF00155"/>
    </source>
</evidence>
<comment type="similarity">
    <text evidence="5">Belongs to the class-II pyridoxal-phosphate-dependent aminotransferase family. MalY/PatB cystathionine beta-lyase subfamily.</text>
</comment>
<evidence type="ECO:0000256" key="5">
    <source>
        <dbReference type="ARBA" id="ARBA00037974"/>
    </source>
</evidence>
<keyword evidence="8" id="KW-1185">Reference proteome</keyword>
<dbReference type="Gene3D" id="3.40.640.10">
    <property type="entry name" value="Type I PLP-dependent aspartate aminotransferase-like (Major domain)"/>
    <property type="match status" value="1"/>
</dbReference>
<dbReference type="EMBL" id="JAUTXY010000012">
    <property type="protein sequence ID" value="MEE2060381.1"/>
    <property type="molecule type" value="Genomic_DNA"/>
</dbReference>
<sequence length="398" mass="43928">MAGVPGFDDLDVDALSARAGAKWAQATAEGLIPSWVADMDFPVAPEIRRALHDRIESGDLGYPDWFRGTPLRAEFSRRMAARYGWEPDPDAVREQTDLIQALQIILHLATTRGDAVAIQTPNYPPFLSTLRRMGLQQIDFPFVDTGHSWELDFDTFEQSVARFRPRVLVLVNPHNPTGRVHTRDELERIADIADRFDILVVSDEIHAELTYESHRHIPFASLGSEAAARTVTITSASKAFNLAGLRCAVVHYGPSGLLSRRDGEPFDLYGTVSVPGVVATLAAWQDGDAWQTDLLRVLERNRRRVHEVLRAEVPAARHHVPEATYLSWIDAGPLGIDDPVARIGERGVLVEGGARFGHDSRNHVRINFATSDALLGRILDGVVAGLSTGERRKAPPAN</sequence>
<keyword evidence="7" id="KW-0808">Transferase</keyword>
<name>A0ABU7LFP5_9NOCA</name>
<evidence type="ECO:0000313" key="7">
    <source>
        <dbReference type="EMBL" id="MEE2060381.1"/>
    </source>
</evidence>
<feature type="domain" description="Aminotransferase class I/classII large" evidence="6">
    <location>
        <begin position="39"/>
        <end position="379"/>
    </location>
</feature>
<evidence type="ECO:0000256" key="3">
    <source>
        <dbReference type="ARBA" id="ARBA00022898"/>
    </source>
</evidence>